<organism evidence="2 3">
    <name type="scientific">Elysia marginata</name>
    <dbReference type="NCBI Taxonomy" id="1093978"/>
    <lineage>
        <taxon>Eukaryota</taxon>
        <taxon>Metazoa</taxon>
        <taxon>Spiralia</taxon>
        <taxon>Lophotrochozoa</taxon>
        <taxon>Mollusca</taxon>
        <taxon>Gastropoda</taxon>
        <taxon>Heterobranchia</taxon>
        <taxon>Euthyneura</taxon>
        <taxon>Panpulmonata</taxon>
        <taxon>Sacoglossa</taxon>
        <taxon>Placobranchoidea</taxon>
        <taxon>Plakobranchidae</taxon>
        <taxon>Elysia</taxon>
    </lineage>
</organism>
<evidence type="ECO:0000313" key="3">
    <source>
        <dbReference type="Proteomes" id="UP000762676"/>
    </source>
</evidence>
<gene>
    <name evidence="2" type="ORF">ElyMa_001274800</name>
</gene>
<dbReference type="AlphaFoldDB" id="A0AAV4IEX8"/>
<name>A0AAV4IEX8_9GAST</name>
<keyword evidence="1" id="KW-0812">Transmembrane</keyword>
<dbReference type="Proteomes" id="UP000762676">
    <property type="component" value="Unassembled WGS sequence"/>
</dbReference>
<protein>
    <submittedName>
        <fullName evidence="2">Uncharacterized protein</fullName>
    </submittedName>
</protein>
<evidence type="ECO:0000313" key="2">
    <source>
        <dbReference type="EMBL" id="GFS08479.1"/>
    </source>
</evidence>
<feature type="transmembrane region" description="Helical" evidence="1">
    <location>
        <begin position="20"/>
        <end position="42"/>
    </location>
</feature>
<proteinExistence type="predicted"/>
<sequence>MCFCHIAHILLCPGMGMVQLLLSCFTVGFIPAAVIWAGIYVCRGLDPNRKALIKTIKAVNAHLVQAKLLVKAKNINKRELRRRYHRRSRLESMQAPQPQRESVAQHNRWRPHVMLYSVASAATSLMDLVRPAVQDSQATYQSSL</sequence>
<reference evidence="2 3" key="1">
    <citation type="journal article" date="2021" name="Elife">
        <title>Chloroplast acquisition without the gene transfer in kleptoplastic sea slugs, Plakobranchus ocellatus.</title>
        <authorList>
            <person name="Maeda T."/>
            <person name="Takahashi S."/>
            <person name="Yoshida T."/>
            <person name="Shimamura S."/>
            <person name="Takaki Y."/>
            <person name="Nagai Y."/>
            <person name="Toyoda A."/>
            <person name="Suzuki Y."/>
            <person name="Arimoto A."/>
            <person name="Ishii H."/>
            <person name="Satoh N."/>
            <person name="Nishiyama T."/>
            <person name="Hasebe M."/>
            <person name="Maruyama T."/>
            <person name="Minagawa J."/>
            <person name="Obokata J."/>
            <person name="Shigenobu S."/>
        </authorList>
    </citation>
    <scope>NUCLEOTIDE SEQUENCE [LARGE SCALE GENOMIC DNA]</scope>
</reference>
<comment type="caution">
    <text evidence="2">The sequence shown here is derived from an EMBL/GenBank/DDBJ whole genome shotgun (WGS) entry which is preliminary data.</text>
</comment>
<evidence type="ECO:0000256" key="1">
    <source>
        <dbReference type="SAM" id="Phobius"/>
    </source>
</evidence>
<keyword evidence="1" id="KW-1133">Transmembrane helix</keyword>
<dbReference type="EMBL" id="BMAT01002526">
    <property type="protein sequence ID" value="GFS08479.1"/>
    <property type="molecule type" value="Genomic_DNA"/>
</dbReference>
<keyword evidence="1" id="KW-0472">Membrane</keyword>
<keyword evidence="3" id="KW-1185">Reference proteome</keyword>
<accession>A0AAV4IEX8</accession>